<dbReference type="EC" id="2.7.-.-" evidence="4"/>
<dbReference type="InterPro" id="IPR005522">
    <property type="entry name" value="IPK"/>
</dbReference>
<dbReference type="SUPFAM" id="SSF56104">
    <property type="entry name" value="SAICAR synthase-like"/>
    <property type="match status" value="1"/>
</dbReference>
<dbReference type="InterPro" id="IPR038286">
    <property type="entry name" value="IPK_sf"/>
</dbReference>
<dbReference type="Gene3D" id="3.30.470.160">
    <property type="entry name" value="Inositol polyphosphate kinase"/>
    <property type="match status" value="1"/>
</dbReference>
<keyword evidence="3 4" id="KW-0418">Kinase</keyword>
<dbReference type="PANTHER" id="PTHR12400:SF103">
    <property type="entry name" value="INOSITOL POLYPHOSPHATE MULTIKINASE"/>
    <property type="match status" value="1"/>
</dbReference>
<organism evidence="5 6">
    <name type="scientific">Cladobotryum mycophilum</name>
    <dbReference type="NCBI Taxonomy" id="491253"/>
    <lineage>
        <taxon>Eukaryota</taxon>
        <taxon>Fungi</taxon>
        <taxon>Dikarya</taxon>
        <taxon>Ascomycota</taxon>
        <taxon>Pezizomycotina</taxon>
        <taxon>Sordariomycetes</taxon>
        <taxon>Hypocreomycetidae</taxon>
        <taxon>Hypocreales</taxon>
        <taxon>Hypocreaceae</taxon>
        <taxon>Cladobotryum</taxon>
    </lineage>
</organism>
<accession>A0ABR0SHD9</accession>
<comment type="caution">
    <text evidence="5">The sequence shown here is derived from an EMBL/GenBank/DDBJ whole genome shotgun (WGS) entry which is preliminary data.</text>
</comment>
<dbReference type="Proteomes" id="UP001338125">
    <property type="component" value="Unassembled WGS sequence"/>
</dbReference>
<evidence type="ECO:0000313" key="5">
    <source>
        <dbReference type="EMBL" id="KAK5991414.1"/>
    </source>
</evidence>
<keyword evidence="2 4" id="KW-0808">Transferase</keyword>
<keyword evidence="6" id="KW-1185">Reference proteome</keyword>
<evidence type="ECO:0000256" key="3">
    <source>
        <dbReference type="ARBA" id="ARBA00022777"/>
    </source>
</evidence>
<gene>
    <name evidence="5" type="ORF">PT974_09695</name>
</gene>
<dbReference type="EMBL" id="JAVFKD010000014">
    <property type="protein sequence ID" value="KAK5991414.1"/>
    <property type="molecule type" value="Genomic_DNA"/>
</dbReference>
<evidence type="ECO:0000256" key="1">
    <source>
        <dbReference type="ARBA" id="ARBA00007374"/>
    </source>
</evidence>
<evidence type="ECO:0000256" key="2">
    <source>
        <dbReference type="ARBA" id="ARBA00022679"/>
    </source>
</evidence>
<comment type="similarity">
    <text evidence="1 4">Belongs to the inositol phosphokinase (IPK) family.</text>
</comment>
<evidence type="ECO:0000313" key="6">
    <source>
        <dbReference type="Proteomes" id="UP001338125"/>
    </source>
</evidence>
<sequence>MTGKKRIPSPDQLRDYNYAVAGHAGTLCDEDGELFIKPCTKTELNFYQTIEEKGFHDFAEVMPVYMGELRLSNPEDVSDAVVGLISDTGDVKTTKEQIKASIREQVAKAPKPLPAQKETGWVPSKGKRIKTDRAVVLENASFGFKKANILDVKLGVRLWADDAPPEKKRRFDQISSETTHGKLGFRIAGMRVFHGSHDKKEWDHEGYKVYDKEYGRTSVNNANVVNEFRKFVFNKEAGVDAELGKAVCSAFVRDLRRVEDVLSRYETRMYSSSLLFVFEGDGKRLASAIEENNDFVDEALTPSDTSSNKPVPRTNMRMDSGIVLEEEDFDDFDEPKLPQIYSLKLIDFAHAEFTPGKGPDENTLVGVRSLRRIFQELAGEEVDE</sequence>
<name>A0ABR0SHD9_9HYPO</name>
<evidence type="ECO:0000256" key="4">
    <source>
        <dbReference type="RuleBase" id="RU363090"/>
    </source>
</evidence>
<dbReference type="Pfam" id="PF03770">
    <property type="entry name" value="IPK"/>
    <property type="match status" value="1"/>
</dbReference>
<protein>
    <recommendedName>
        <fullName evidence="4">Kinase</fullName>
        <ecNumber evidence="4">2.7.-.-</ecNumber>
    </recommendedName>
</protein>
<proteinExistence type="inferred from homology"/>
<reference evidence="5 6" key="1">
    <citation type="submission" date="2024-01" db="EMBL/GenBank/DDBJ databases">
        <title>Complete genome of Cladobotryum mycophilum ATHUM6906.</title>
        <authorList>
            <person name="Christinaki A.C."/>
            <person name="Myridakis A.I."/>
            <person name="Kouvelis V.N."/>
        </authorList>
    </citation>
    <scope>NUCLEOTIDE SEQUENCE [LARGE SCALE GENOMIC DNA]</scope>
    <source>
        <strain evidence="5 6">ATHUM6906</strain>
    </source>
</reference>
<dbReference type="PANTHER" id="PTHR12400">
    <property type="entry name" value="INOSITOL POLYPHOSPHATE KINASE"/>
    <property type="match status" value="1"/>
</dbReference>